<name>A0A9D1VSD5_9BACT</name>
<dbReference type="InterPro" id="IPR036388">
    <property type="entry name" value="WH-like_DNA-bd_sf"/>
</dbReference>
<evidence type="ECO:0000313" key="5">
    <source>
        <dbReference type="EMBL" id="HIX45991.1"/>
    </source>
</evidence>
<sequence length="121" mass="14035">MEKLTTQEEEAMLAIWQLQGGTVKDFLCQMPVPRPPYTTLASVVKNLVRKGYVSAQKVGNTYYYTPAITEKEYKRHFLSDIVRNYFANSYGNLVSFFAEEKKLSQEELEEILRTIQEGKQQ</sequence>
<dbReference type="Gene3D" id="1.10.4040.10">
    <property type="entry name" value="Penicillinase repressor domain"/>
    <property type="match status" value="1"/>
</dbReference>
<dbReference type="PIRSF" id="PIRSF019455">
    <property type="entry name" value="CopR_AtkY"/>
    <property type="match status" value="1"/>
</dbReference>
<keyword evidence="4" id="KW-0804">Transcription</keyword>
<comment type="caution">
    <text evidence="5">The sequence shown here is derived from an EMBL/GenBank/DDBJ whole genome shotgun (WGS) entry which is preliminary data.</text>
</comment>
<proteinExistence type="inferred from homology"/>
<evidence type="ECO:0000256" key="1">
    <source>
        <dbReference type="ARBA" id="ARBA00011046"/>
    </source>
</evidence>
<dbReference type="Pfam" id="PF03965">
    <property type="entry name" value="Penicillinase_R"/>
    <property type="match status" value="1"/>
</dbReference>
<accession>A0A9D1VSD5</accession>
<evidence type="ECO:0000256" key="3">
    <source>
        <dbReference type="ARBA" id="ARBA00023125"/>
    </source>
</evidence>
<organism evidence="5 6">
    <name type="scientific">Candidatus Barnesiella excrementipullorum</name>
    <dbReference type="NCBI Taxonomy" id="2838479"/>
    <lineage>
        <taxon>Bacteria</taxon>
        <taxon>Pseudomonadati</taxon>
        <taxon>Bacteroidota</taxon>
        <taxon>Bacteroidia</taxon>
        <taxon>Bacteroidales</taxon>
        <taxon>Barnesiellaceae</taxon>
        <taxon>Barnesiella</taxon>
    </lineage>
</organism>
<evidence type="ECO:0000256" key="4">
    <source>
        <dbReference type="ARBA" id="ARBA00023163"/>
    </source>
</evidence>
<reference evidence="5" key="2">
    <citation type="submission" date="2021-04" db="EMBL/GenBank/DDBJ databases">
        <authorList>
            <person name="Gilroy R."/>
        </authorList>
    </citation>
    <scope>NUCLEOTIDE SEQUENCE</scope>
    <source>
        <strain evidence="5">ChiHjej12B11-16260</strain>
    </source>
</reference>
<comment type="similarity">
    <text evidence="1">Belongs to the BlaI transcriptional regulatory family.</text>
</comment>
<dbReference type="GO" id="GO:0003677">
    <property type="term" value="F:DNA binding"/>
    <property type="evidence" value="ECO:0007669"/>
    <property type="project" value="UniProtKB-KW"/>
</dbReference>
<evidence type="ECO:0000256" key="2">
    <source>
        <dbReference type="ARBA" id="ARBA00023015"/>
    </source>
</evidence>
<dbReference type="EMBL" id="DXFB01000187">
    <property type="protein sequence ID" value="HIX45991.1"/>
    <property type="molecule type" value="Genomic_DNA"/>
</dbReference>
<dbReference type="GO" id="GO:0045892">
    <property type="term" value="P:negative regulation of DNA-templated transcription"/>
    <property type="evidence" value="ECO:0007669"/>
    <property type="project" value="InterPro"/>
</dbReference>
<reference evidence="5" key="1">
    <citation type="journal article" date="2021" name="PeerJ">
        <title>Extensive microbial diversity within the chicken gut microbiome revealed by metagenomics and culture.</title>
        <authorList>
            <person name="Gilroy R."/>
            <person name="Ravi A."/>
            <person name="Getino M."/>
            <person name="Pursley I."/>
            <person name="Horton D.L."/>
            <person name="Alikhan N.F."/>
            <person name="Baker D."/>
            <person name="Gharbi K."/>
            <person name="Hall N."/>
            <person name="Watson M."/>
            <person name="Adriaenssens E.M."/>
            <person name="Foster-Nyarko E."/>
            <person name="Jarju S."/>
            <person name="Secka A."/>
            <person name="Antonio M."/>
            <person name="Oren A."/>
            <person name="Chaudhuri R.R."/>
            <person name="La Ragione R."/>
            <person name="Hildebrand F."/>
            <person name="Pallen M.J."/>
        </authorList>
    </citation>
    <scope>NUCLEOTIDE SEQUENCE</scope>
    <source>
        <strain evidence="5">ChiHjej12B11-16260</strain>
    </source>
</reference>
<dbReference type="InterPro" id="IPR036390">
    <property type="entry name" value="WH_DNA-bd_sf"/>
</dbReference>
<dbReference type="Gene3D" id="1.10.10.10">
    <property type="entry name" value="Winged helix-like DNA-binding domain superfamily/Winged helix DNA-binding domain"/>
    <property type="match status" value="1"/>
</dbReference>
<dbReference type="SUPFAM" id="SSF46785">
    <property type="entry name" value="Winged helix' DNA-binding domain"/>
    <property type="match status" value="1"/>
</dbReference>
<gene>
    <name evidence="5" type="ORF">H9982_07195</name>
</gene>
<protein>
    <submittedName>
        <fullName evidence="5">BlaI/MecI/CopY family transcriptional regulator</fullName>
    </submittedName>
</protein>
<keyword evidence="3" id="KW-0238">DNA-binding</keyword>
<dbReference type="InterPro" id="IPR005650">
    <property type="entry name" value="BlaI_family"/>
</dbReference>
<evidence type="ECO:0000313" key="6">
    <source>
        <dbReference type="Proteomes" id="UP000824246"/>
    </source>
</evidence>
<dbReference type="Proteomes" id="UP000824246">
    <property type="component" value="Unassembled WGS sequence"/>
</dbReference>
<keyword evidence="2" id="KW-0805">Transcription regulation</keyword>
<dbReference type="AlphaFoldDB" id="A0A9D1VSD5"/>